<evidence type="ECO:0000313" key="3">
    <source>
        <dbReference type="EMBL" id="GAG73446.1"/>
    </source>
</evidence>
<dbReference type="SMART" id="SM00360">
    <property type="entry name" value="RRM"/>
    <property type="match status" value="1"/>
</dbReference>
<dbReference type="PROSITE" id="PS50102">
    <property type="entry name" value="RRM"/>
    <property type="match status" value="1"/>
</dbReference>
<name>X1BMX4_9ZZZZ</name>
<dbReference type="Pfam" id="PF00076">
    <property type="entry name" value="RRM_1"/>
    <property type="match status" value="1"/>
</dbReference>
<sequence length="88" mass="9900">MQGNKLYVGNLSYSVTDEQLEKLFSNHGQVKSANVIGNKGFGFVELADASEAEKAKEALDGTDFEGRNLKVDEARPQRERVNSNYRRY</sequence>
<reference evidence="3" key="1">
    <citation type="journal article" date="2014" name="Front. Microbiol.">
        <title>High frequency of phylogenetically diverse reductive dehalogenase-homologous genes in deep subseafloor sedimentary metagenomes.</title>
        <authorList>
            <person name="Kawai M."/>
            <person name="Futagami T."/>
            <person name="Toyoda A."/>
            <person name="Takaki Y."/>
            <person name="Nishi S."/>
            <person name="Hori S."/>
            <person name="Arai W."/>
            <person name="Tsubouchi T."/>
            <person name="Morono Y."/>
            <person name="Uchiyama I."/>
            <person name="Ito T."/>
            <person name="Fujiyama A."/>
            <person name="Inagaki F."/>
            <person name="Takami H."/>
        </authorList>
    </citation>
    <scope>NUCLEOTIDE SEQUENCE</scope>
    <source>
        <strain evidence="3">Expedition CK06-06</strain>
    </source>
</reference>
<dbReference type="GO" id="GO:0003729">
    <property type="term" value="F:mRNA binding"/>
    <property type="evidence" value="ECO:0007669"/>
    <property type="project" value="TreeGrafter"/>
</dbReference>
<proteinExistence type="predicted"/>
<dbReference type="Gene3D" id="3.30.70.330">
    <property type="match status" value="1"/>
</dbReference>
<dbReference type="PANTHER" id="PTHR48025">
    <property type="entry name" value="OS02G0815200 PROTEIN"/>
    <property type="match status" value="1"/>
</dbReference>
<accession>X1BMX4</accession>
<evidence type="ECO:0000256" key="1">
    <source>
        <dbReference type="ARBA" id="ARBA00022884"/>
    </source>
</evidence>
<dbReference type="InterPro" id="IPR050502">
    <property type="entry name" value="Euk_RNA-bind_prot"/>
</dbReference>
<gene>
    <name evidence="3" type="ORF">S01H4_06055</name>
</gene>
<dbReference type="InterPro" id="IPR035979">
    <property type="entry name" value="RBD_domain_sf"/>
</dbReference>
<dbReference type="InterPro" id="IPR000504">
    <property type="entry name" value="RRM_dom"/>
</dbReference>
<protein>
    <recommendedName>
        <fullName evidence="2">RRM domain-containing protein</fullName>
    </recommendedName>
</protein>
<evidence type="ECO:0000259" key="2">
    <source>
        <dbReference type="PROSITE" id="PS50102"/>
    </source>
</evidence>
<dbReference type="PANTHER" id="PTHR48025:SF1">
    <property type="entry name" value="RRM DOMAIN-CONTAINING PROTEIN"/>
    <property type="match status" value="1"/>
</dbReference>
<dbReference type="AlphaFoldDB" id="X1BMX4"/>
<dbReference type="SUPFAM" id="SSF54928">
    <property type="entry name" value="RNA-binding domain, RBD"/>
    <property type="match status" value="1"/>
</dbReference>
<organism evidence="3">
    <name type="scientific">marine sediment metagenome</name>
    <dbReference type="NCBI Taxonomy" id="412755"/>
    <lineage>
        <taxon>unclassified sequences</taxon>
        <taxon>metagenomes</taxon>
        <taxon>ecological metagenomes</taxon>
    </lineage>
</organism>
<comment type="caution">
    <text evidence="3">The sequence shown here is derived from an EMBL/GenBank/DDBJ whole genome shotgun (WGS) entry which is preliminary data.</text>
</comment>
<keyword evidence="1" id="KW-0694">RNA-binding</keyword>
<dbReference type="EMBL" id="BART01001822">
    <property type="protein sequence ID" value="GAG73446.1"/>
    <property type="molecule type" value="Genomic_DNA"/>
</dbReference>
<dbReference type="InterPro" id="IPR012677">
    <property type="entry name" value="Nucleotide-bd_a/b_plait_sf"/>
</dbReference>
<feature type="domain" description="RRM" evidence="2">
    <location>
        <begin position="4"/>
        <end position="76"/>
    </location>
</feature>